<evidence type="ECO:0000256" key="3">
    <source>
        <dbReference type="ARBA" id="ARBA00022490"/>
    </source>
</evidence>
<evidence type="ECO:0008006" key="12">
    <source>
        <dbReference type="Google" id="ProtNLM"/>
    </source>
</evidence>
<organism evidence="10 11">
    <name type="scientific">Chelonoidis abingdonii</name>
    <name type="common">Abingdon island giant tortoise</name>
    <name type="synonym">Testudo abingdonii</name>
    <dbReference type="NCBI Taxonomy" id="106734"/>
    <lineage>
        <taxon>Eukaryota</taxon>
        <taxon>Metazoa</taxon>
        <taxon>Chordata</taxon>
        <taxon>Craniata</taxon>
        <taxon>Vertebrata</taxon>
        <taxon>Euteleostomi</taxon>
        <taxon>Archelosauria</taxon>
        <taxon>Testudinata</taxon>
        <taxon>Testudines</taxon>
        <taxon>Cryptodira</taxon>
        <taxon>Durocryptodira</taxon>
        <taxon>Testudinoidea</taxon>
        <taxon>Testudinidae</taxon>
        <taxon>Chelonoidis</taxon>
    </lineage>
</organism>
<keyword evidence="6" id="KW-0009">Actin-binding</keyword>
<keyword evidence="11" id="KW-1185">Reference proteome</keyword>
<keyword evidence="7" id="KW-0206">Cytoskeleton</keyword>
<evidence type="ECO:0000256" key="7">
    <source>
        <dbReference type="ARBA" id="ARBA00023212"/>
    </source>
</evidence>
<dbReference type="GO" id="GO:0005856">
    <property type="term" value="C:cytoskeleton"/>
    <property type="evidence" value="ECO:0007669"/>
    <property type="project" value="UniProtKB-SubCell"/>
</dbReference>
<dbReference type="Gene3D" id="2.130.10.10">
    <property type="entry name" value="YVTN repeat-like/Quinoprotein amine dehydrogenase"/>
    <property type="match status" value="1"/>
</dbReference>
<dbReference type="GeneTree" id="ENSGT00940000159031"/>
<evidence type="ECO:0000256" key="6">
    <source>
        <dbReference type="ARBA" id="ARBA00023203"/>
    </source>
</evidence>
<feature type="coiled-coil region" evidence="8">
    <location>
        <begin position="181"/>
        <end position="208"/>
    </location>
</feature>
<dbReference type="PANTHER" id="PTHR10856:SF24">
    <property type="entry name" value="CORONIN-1B"/>
    <property type="match status" value="1"/>
</dbReference>
<reference evidence="10" key="1">
    <citation type="submission" date="2025-08" db="UniProtKB">
        <authorList>
            <consortium name="Ensembl"/>
        </authorList>
    </citation>
    <scope>IDENTIFICATION</scope>
</reference>
<accession>A0A8C0HA94</accession>
<evidence type="ECO:0000256" key="9">
    <source>
        <dbReference type="SAM" id="MobiDB-lite"/>
    </source>
</evidence>
<reference evidence="10" key="2">
    <citation type="submission" date="2025-09" db="UniProtKB">
        <authorList>
            <consortium name="Ensembl"/>
        </authorList>
    </citation>
    <scope>IDENTIFICATION</scope>
</reference>
<dbReference type="SMART" id="SM01167">
    <property type="entry name" value="DUF1900"/>
    <property type="match status" value="1"/>
</dbReference>
<evidence type="ECO:0000313" key="11">
    <source>
        <dbReference type="Proteomes" id="UP000694404"/>
    </source>
</evidence>
<dbReference type="OMA" id="KCEIARE"/>
<evidence type="ECO:0000256" key="8">
    <source>
        <dbReference type="SAM" id="Coils"/>
    </source>
</evidence>
<feature type="region of interest" description="Disordered" evidence="9">
    <location>
        <begin position="149"/>
        <end position="171"/>
    </location>
</feature>
<keyword evidence="4" id="KW-0597">Phosphoprotein</keyword>
<keyword evidence="5 8" id="KW-0175">Coiled coil</keyword>
<dbReference type="InterPro" id="IPR015943">
    <property type="entry name" value="WD40/YVTN_repeat-like_dom_sf"/>
</dbReference>
<dbReference type="GO" id="GO:0007015">
    <property type="term" value="P:actin filament organization"/>
    <property type="evidence" value="ECO:0007669"/>
    <property type="project" value="TreeGrafter"/>
</dbReference>
<comment type="similarity">
    <text evidence="2">Belongs to the WD repeat coronin family.</text>
</comment>
<dbReference type="Pfam" id="PF16300">
    <property type="entry name" value="WD40_4"/>
    <property type="match status" value="1"/>
</dbReference>
<feature type="compositionally biased region" description="Basic and acidic residues" evidence="9">
    <location>
        <begin position="149"/>
        <end position="158"/>
    </location>
</feature>
<dbReference type="AlphaFoldDB" id="A0A8C0HA94"/>
<dbReference type="InterPro" id="IPR015505">
    <property type="entry name" value="Coronin"/>
</dbReference>
<name>A0A8C0HA94_CHEAB</name>
<evidence type="ECO:0000256" key="5">
    <source>
        <dbReference type="ARBA" id="ARBA00023054"/>
    </source>
</evidence>
<evidence type="ECO:0000313" key="10">
    <source>
        <dbReference type="Ensembl" id="ENSCABP00000016042.1"/>
    </source>
</evidence>
<comment type="subcellular location">
    <subcellularLocation>
        <location evidence="1">Cytoplasm</location>
        <location evidence="1">Cytoskeleton</location>
    </subcellularLocation>
</comment>
<dbReference type="Proteomes" id="UP000694404">
    <property type="component" value="Unplaced"/>
</dbReference>
<evidence type="ECO:0000256" key="2">
    <source>
        <dbReference type="ARBA" id="ARBA00009482"/>
    </source>
</evidence>
<protein>
    <recommendedName>
        <fullName evidence="12">Coronin-6</fullName>
    </recommendedName>
</protein>
<evidence type="ECO:0000256" key="1">
    <source>
        <dbReference type="ARBA" id="ARBA00004245"/>
    </source>
</evidence>
<feature type="compositionally biased region" description="Polar residues" evidence="9">
    <location>
        <begin position="162"/>
        <end position="171"/>
    </location>
</feature>
<evidence type="ECO:0000256" key="4">
    <source>
        <dbReference type="ARBA" id="ARBA00022553"/>
    </source>
</evidence>
<keyword evidence="3" id="KW-0963">Cytoplasm</keyword>
<dbReference type="Ensembl" id="ENSCABT00000017596.1">
    <property type="protein sequence ID" value="ENSCABP00000016042.1"/>
    <property type="gene ID" value="ENSCABG00000011969.1"/>
</dbReference>
<proteinExistence type="inferred from homology"/>
<dbReference type="GO" id="GO:0051015">
    <property type="term" value="F:actin filament binding"/>
    <property type="evidence" value="ECO:0007669"/>
    <property type="project" value="TreeGrafter"/>
</dbReference>
<sequence length="210" mass="23585">MALQELDSSNGALLPFYDPDTNVIYVCGKGDSSIRYFEITEEPPYIHFLNTFTSKEPQRGMGWMPKRGLDVSKCEIARFYKLHERKCEPIIMTVPRKSDLFQDDLYPDTAGPDAAMEAEEWVAGKTAGPVLISLREAYVPSKQRDLKISKKNVLHESRPAPASSTGSATHLSATAEVLQELQALRLQVKEQGERISRLEEQLSRIENGDV</sequence>
<dbReference type="PANTHER" id="PTHR10856">
    <property type="entry name" value="CORONIN"/>
    <property type="match status" value="1"/>
</dbReference>
<dbReference type="GO" id="GO:0016477">
    <property type="term" value="P:cell migration"/>
    <property type="evidence" value="ECO:0007669"/>
    <property type="project" value="TreeGrafter"/>
</dbReference>